<protein>
    <submittedName>
        <fullName evidence="3">Uncharacterized protein</fullName>
    </submittedName>
</protein>
<evidence type="ECO:0000256" key="1">
    <source>
        <dbReference type="SAM" id="Coils"/>
    </source>
</evidence>
<dbReference type="InParanoid" id="G0MQP0"/>
<dbReference type="AlphaFoldDB" id="G0MQP0"/>
<feature type="coiled-coil region" evidence="1">
    <location>
        <begin position="70"/>
        <end position="118"/>
    </location>
</feature>
<gene>
    <name evidence="3" type="ORF">CAEBREN_00975</name>
</gene>
<evidence type="ECO:0000313" key="4">
    <source>
        <dbReference type="Proteomes" id="UP000008068"/>
    </source>
</evidence>
<dbReference type="Proteomes" id="UP000008068">
    <property type="component" value="Unassembled WGS sequence"/>
</dbReference>
<feature type="region of interest" description="Disordered" evidence="2">
    <location>
        <begin position="258"/>
        <end position="364"/>
    </location>
</feature>
<dbReference type="EMBL" id="GL379807">
    <property type="protein sequence ID" value="EGT41456.1"/>
    <property type="molecule type" value="Genomic_DNA"/>
</dbReference>
<feature type="region of interest" description="Disordered" evidence="2">
    <location>
        <begin position="1"/>
        <end position="24"/>
    </location>
</feature>
<name>G0MQP0_CAEBE</name>
<reference evidence="4" key="1">
    <citation type="submission" date="2011-07" db="EMBL/GenBank/DDBJ databases">
        <authorList>
            <consortium name="Caenorhabditis brenneri Sequencing and Analysis Consortium"/>
            <person name="Wilson R.K."/>
        </authorList>
    </citation>
    <scope>NUCLEOTIDE SEQUENCE [LARGE SCALE GENOMIC DNA]</scope>
    <source>
        <strain evidence="4">PB2801</strain>
    </source>
</reference>
<proteinExistence type="predicted"/>
<keyword evidence="1" id="KW-0175">Coiled coil</keyword>
<feature type="compositionally biased region" description="Basic and acidic residues" evidence="2">
    <location>
        <begin position="258"/>
        <end position="271"/>
    </location>
</feature>
<organism evidence="4">
    <name type="scientific">Caenorhabditis brenneri</name>
    <name type="common">Nematode worm</name>
    <dbReference type="NCBI Taxonomy" id="135651"/>
    <lineage>
        <taxon>Eukaryota</taxon>
        <taxon>Metazoa</taxon>
        <taxon>Ecdysozoa</taxon>
        <taxon>Nematoda</taxon>
        <taxon>Chromadorea</taxon>
        <taxon>Rhabditida</taxon>
        <taxon>Rhabditina</taxon>
        <taxon>Rhabditomorpha</taxon>
        <taxon>Rhabditoidea</taxon>
        <taxon>Rhabditidae</taxon>
        <taxon>Peloderinae</taxon>
        <taxon>Caenorhabditis</taxon>
    </lineage>
</organism>
<feature type="compositionally biased region" description="Polar residues" evidence="2">
    <location>
        <begin position="272"/>
        <end position="321"/>
    </location>
</feature>
<evidence type="ECO:0000256" key="2">
    <source>
        <dbReference type="SAM" id="MobiDB-lite"/>
    </source>
</evidence>
<accession>G0MQP0</accession>
<evidence type="ECO:0000313" key="3">
    <source>
        <dbReference type="EMBL" id="EGT41456.1"/>
    </source>
</evidence>
<keyword evidence="4" id="KW-1185">Reference proteome</keyword>
<dbReference type="HOGENOM" id="CLU_761257_0_0_1"/>
<sequence length="364" mass="41501">MSKKSCQQSEMSSTAMEKCNQSMEASPLAEPTVVFFNANAVGDEIRNTNEELSVSIDEWKKKSDEKDKIIEAQAAEVSDLKNKTARLEVQLKKSERRRTELKAQLKEFRTQTKELIESLKQNESDCEMTEIIGNIPEAEPMEHHKAKFDTHQEETCDCGLDAKMTEAQALIVKAEAKISSLEEILTESQSKISTLQSQVLNKEDLEFQIKCLREQMERDNEKYQEDRATWMRQMETQAKRFQASGFPLKPETRDVEVQMKTDAKMKEKTQEQNDIIQAQQPLTQSETDAQRVANQAQSGPIQAQEVTAQAQEPSTSAQVALTPTHAKDTERKRRGSGTETEEQPKRKRGRPIGSTNKKTRSRRF</sequence>
<feature type="coiled-coil region" evidence="1">
    <location>
        <begin position="164"/>
        <end position="233"/>
    </location>
</feature>